<protein>
    <recommendedName>
        <fullName evidence="1">CFA20 domain-containing protein</fullName>
    </recommendedName>
</protein>
<reference evidence="2 3" key="1">
    <citation type="submission" date="2021-12" db="EMBL/GenBank/DDBJ databases">
        <title>High titer production of polyol ester of fatty acids by Rhodotorula paludigena BS15 towards product separation-free biomass refinery.</title>
        <authorList>
            <person name="Mano J."/>
            <person name="Ono H."/>
            <person name="Tanaka T."/>
            <person name="Naito K."/>
            <person name="Sushida H."/>
            <person name="Ike M."/>
            <person name="Tokuyasu K."/>
            <person name="Kitaoka M."/>
        </authorList>
    </citation>
    <scope>NUCLEOTIDE SEQUENCE [LARGE SCALE GENOMIC DNA]</scope>
    <source>
        <strain evidence="2 3">BS15</strain>
    </source>
</reference>
<organism evidence="2 3">
    <name type="scientific">Rhodotorula paludigena</name>
    <dbReference type="NCBI Taxonomy" id="86838"/>
    <lineage>
        <taxon>Eukaryota</taxon>
        <taxon>Fungi</taxon>
        <taxon>Dikarya</taxon>
        <taxon>Basidiomycota</taxon>
        <taxon>Pucciniomycotina</taxon>
        <taxon>Microbotryomycetes</taxon>
        <taxon>Sporidiobolales</taxon>
        <taxon>Sporidiobolaceae</taxon>
        <taxon>Rhodotorula</taxon>
    </lineage>
</organism>
<dbReference type="AlphaFoldDB" id="A0AAV5GJH4"/>
<dbReference type="InterPro" id="IPR040441">
    <property type="entry name" value="CFA20/CFAP20DC"/>
</dbReference>
<dbReference type="Proteomes" id="UP001342314">
    <property type="component" value="Unassembled WGS sequence"/>
</dbReference>
<evidence type="ECO:0000313" key="3">
    <source>
        <dbReference type="Proteomes" id="UP001342314"/>
    </source>
</evidence>
<feature type="domain" description="CFA20" evidence="1">
    <location>
        <begin position="72"/>
        <end position="222"/>
    </location>
</feature>
<comment type="caution">
    <text evidence="2">The sequence shown here is derived from an EMBL/GenBank/DDBJ whole genome shotgun (WGS) entry which is preliminary data.</text>
</comment>
<dbReference type="InterPro" id="IPR007714">
    <property type="entry name" value="CFA20_dom"/>
</dbReference>
<evidence type="ECO:0000259" key="1">
    <source>
        <dbReference type="Pfam" id="PF05018"/>
    </source>
</evidence>
<sequence length="249" mass="27199">MLLQQVVQPSLISLFSSTSSHPTLLASCKADAATASDSFISLLDDATDSSESLIAWHASLGKLRGHCPPDVKDLRGQVLHLQAPDSRTTSVRWGSLSGETWRRDGLGIELPVVHLQLKHLGAMYFEVGVVNKQGELTVVRCSTWQAQVKLHPPTPSHPRLLHLPLLFPSSTSTVPLLTSWCTISLPLQTLLISLSPPLQFHAVTGVEVHATCRLRRVFFTDEDTPGEVDEGLLRRGVRPELAMFAAGDH</sequence>
<evidence type="ECO:0000313" key="2">
    <source>
        <dbReference type="EMBL" id="GJN89359.1"/>
    </source>
</evidence>
<dbReference type="Pfam" id="PF05018">
    <property type="entry name" value="CFA20_dom"/>
    <property type="match status" value="1"/>
</dbReference>
<name>A0AAV5GJH4_9BASI</name>
<accession>A0AAV5GJH4</accession>
<proteinExistence type="predicted"/>
<keyword evidence="3" id="KW-1185">Reference proteome</keyword>
<dbReference type="EMBL" id="BQKY01000004">
    <property type="protein sequence ID" value="GJN89359.1"/>
    <property type="molecule type" value="Genomic_DNA"/>
</dbReference>
<gene>
    <name evidence="2" type="ORF">Rhopal_002339-T1</name>
</gene>
<dbReference type="PANTHER" id="PTHR12458">
    <property type="entry name" value="ORF PROTEIN"/>
    <property type="match status" value="1"/>
</dbReference>